<name>A0ABN2TX60_9ACTN</name>
<sequence length="645" mass="69328">MRETHDDVRRRVRDELADRAGAAVLQVTGPLGVGKSRLVRELVREAAEGVGGLVVLDGVDRAEQAAAALALADRAGARLLVVGRRPLQAWPGWGGRPVRGFRLGPWPNAEVRRLGRSFGIADPAHLDLVVDLAGGLPFVADALCRFVSEAVHSDPETPSIALGALADLASQAIVARLRSEWEEGPAEPSGEGLAEVPADEPPTELATALPAEPPTDTLHVLAVLGGADADLLAAAGIPAAEFDRVSTLSIVDADRLGRTVAEPFRTVFDLAYRWRHPMAAEAVLAKAAAHRRRQIAGTRDAAVRADLSDRVMRTAAHPRIRRAFFPPSAAAFQARPATADADDEREVVRLVRQWACMEGLERQRADRMLEAWMTSATPGFHLLFDAEGRAVSLANLTPIATATGPVLEALLQQYTEDFAGNLAGDFAGSPPAAAPGGHLVGMLTAAGRRPAARAAMLRHILHVAIPSGRVVVSTSWPPYRVLAENLGLRTVGDTMDDLFRCGRRNRVLERTFAADSIGPWLRRMERAEQRPDPLVEAVRGALAGLRTPRALADSPLLGLPGLATPAALADFLRRGIEELAASDLPADAEAGRIMLRYFVLRNSGHDALIHQAHLSRATYFRRLDHGVRRVAEAARRLGEPYRLTS</sequence>
<keyword evidence="3" id="KW-1185">Reference proteome</keyword>
<dbReference type="EMBL" id="BAAAQN010000008">
    <property type="protein sequence ID" value="GAA2022377.1"/>
    <property type="molecule type" value="Genomic_DNA"/>
</dbReference>
<feature type="region of interest" description="Disordered" evidence="1">
    <location>
        <begin position="180"/>
        <end position="200"/>
    </location>
</feature>
<proteinExistence type="predicted"/>
<evidence type="ECO:0000313" key="2">
    <source>
        <dbReference type="EMBL" id="GAA2022377.1"/>
    </source>
</evidence>
<protein>
    <submittedName>
        <fullName evidence="2">Uncharacterized protein</fullName>
    </submittedName>
</protein>
<dbReference type="RefSeq" id="WP_344665213.1">
    <property type="nucleotide sequence ID" value="NZ_BAAAQN010000008.1"/>
</dbReference>
<gene>
    <name evidence="2" type="ORF">GCM10009839_19730</name>
</gene>
<dbReference type="Proteomes" id="UP001500751">
    <property type="component" value="Unassembled WGS sequence"/>
</dbReference>
<organism evidence="2 3">
    <name type="scientific">Catenulispora yoronensis</name>
    <dbReference type="NCBI Taxonomy" id="450799"/>
    <lineage>
        <taxon>Bacteria</taxon>
        <taxon>Bacillati</taxon>
        <taxon>Actinomycetota</taxon>
        <taxon>Actinomycetes</taxon>
        <taxon>Catenulisporales</taxon>
        <taxon>Catenulisporaceae</taxon>
        <taxon>Catenulispora</taxon>
    </lineage>
</organism>
<evidence type="ECO:0000256" key="1">
    <source>
        <dbReference type="SAM" id="MobiDB-lite"/>
    </source>
</evidence>
<accession>A0ABN2TX60</accession>
<reference evidence="2 3" key="1">
    <citation type="journal article" date="2019" name="Int. J. Syst. Evol. Microbiol.">
        <title>The Global Catalogue of Microorganisms (GCM) 10K type strain sequencing project: providing services to taxonomists for standard genome sequencing and annotation.</title>
        <authorList>
            <consortium name="The Broad Institute Genomics Platform"/>
            <consortium name="The Broad Institute Genome Sequencing Center for Infectious Disease"/>
            <person name="Wu L."/>
            <person name="Ma J."/>
        </authorList>
    </citation>
    <scope>NUCLEOTIDE SEQUENCE [LARGE SCALE GENOMIC DNA]</scope>
    <source>
        <strain evidence="2 3">JCM 16014</strain>
    </source>
</reference>
<comment type="caution">
    <text evidence="2">The sequence shown here is derived from an EMBL/GenBank/DDBJ whole genome shotgun (WGS) entry which is preliminary data.</text>
</comment>
<evidence type="ECO:0000313" key="3">
    <source>
        <dbReference type="Proteomes" id="UP001500751"/>
    </source>
</evidence>